<dbReference type="GO" id="GO:0016491">
    <property type="term" value="F:oxidoreductase activity"/>
    <property type="evidence" value="ECO:0007669"/>
    <property type="project" value="UniProtKB-KW"/>
</dbReference>
<evidence type="ECO:0000256" key="2">
    <source>
        <dbReference type="ARBA" id="ARBA00022857"/>
    </source>
</evidence>
<dbReference type="Proteomes" id="UP001172101">
    <property type="component" value="Unassembled WGS sequence"/>
</dbReference>
<sequence>MAIVAVAGGTGNVGRAVVDAIVATGKHQVKVLARKANPDLEAEIGVPIIPVDYSDVDALARVLEDNNIDTVVSGIAMHSADGTRPSEVELIRAADLSKTTKRLVSSGWGVPVEDERTGTITSTLHKINAKKELQKTKNLEHTVFHVGYFMDYWGFPGVKSYMARMPLVFWLDMVNNAAAIPGSGNTPIIFTHTSDVGKFVAASLDLPKWEPDTFVYGDRVTWNEFLHLAEEAKGTKFNVAYDNEEKLKLGQTTELPGQVPLYAFFPKPALHGMAAAFGLWFEGGVLDMKPASFLNETFPELKPLGVKEMLDKSWKK</sequence>
<name>A0AA39ZYQ7_9PEZI</name>
<organism evidence="5 6">
    <name type="scientific">Lasiosphaeria miniovina</name>
    <dbReference type="NCBI Taxonomy" id="1954250"/>
    <lineage>
        <taxon>Eukaryota</taxon>
        <taxon>Fungi</taxon>
        <taxon>Dikarya</taxon>
        <taxon>Ascomycota</taxon>
        <taxon>Pezizomycotina</taxon>
        <taxon>Sordariomycetes</taxon>
        <taxon>Sordariomycetidae</taxon>
        <taxon>Sordariales</taxon>
        <taxon>Lasiosphaeriaceae</taxon>
        <taxon>Lasiosphaeria</taxon>
    </lineage>
</organism>
<keyword evidence="6" id="KW-1185">Reference proteome</keyword>
<evidence type="ECO:0000313" key="5">
    <source>
        <dbReference type="EMBL" id="KAK0706106.1"/>
    </source>
</evidence>
<gene>
    <name evidence="5" type="ORF">B0T26DRAFT_656567</name>
</gene>
<dbReference type="SUPFAM" id="SSF51735">
    <property type="entry name" value="NAD(P)-binding Rossmann-fold domains"/>
    <property type="match status" value="1"/>
</dbReference>
<protein>
    <recommendedName>
        <fullName evidence="4">NAD(P)-binding domain-containing protein</fullName>
    </recommendedName>
</protein>
<dbReference type="Gene3D" id="3.90.25.10">
    <property type="entry name" value="UDP-galactose 4-epimerase, domain 1"/>
    <property type="match status" value="1"/>
</dbReference>
<dbReference type="InterPro" id="IPR036291">
    <property type="entry name" value="NAD(P)-bd_dom_sf"/>
</dbReference>
<dbReference type="EMBL" id="JAUIRO010000007">
    <property type="protein sequence ID" value="KAK0706106.1"/>
    <property type="molecule type" value="Genomic_DNA"/>
</dbReference>
<dbReference type="GeneID" id="85321988"/>
<evidence type="ECO:0000256" key="3">
    <source>
        <dbReference type="ARBA" id="ARBA00023002"/>
    </source>
</evidence>
<comment type="similarity">
    <text evidence="1">Belongs to the NmrA-type oxidoreductase family. Isoflavone reductase subfamily.</text>
</comment>
<comment type="caution">
    <text evidence="5">The sequence shown here is derived from an EMBL/GenBank/DDBJ whole genome shotgun (WGS) entry which is preliminary data.</text>
</comment>
<dbReference type="InterPro" id="IPR016040">
    <property type="entry name" value="NAD(P)-bd_dom"/>
</dbReference>
<evidence type="ECO:0000256" key="1">
    <source>
        <dbReference type="ARBA" id="ARBA00005725"/>
    </source>
</evidence>
<reference evidence="5" key="1">
    <citation type="submission" date="2023-06" db="EMBL/GenBank/DDBJ databases">
        <title>Genome-scale phylogeny and comparative genomics of the fungal order Sordariales.</title>
        <authorList>
            <consortium name="Lawrence Berkeley National Laboratory"/>
            <person name="Hensen N."/>
            <person name="Bonometti L."/>
            <person name="Westerberg I."/>
            <person name="Brannstrom I.O."/>
            <person name="Guillou S."/>
            <person name="Cros-Aarteil S."/>
            <person name="Calhoun S."/>
            <person name="Haridas S."/>
            <person name="Kuo A."/>
            <person name="Mondo S."/>
            <person name="Pangilinan J."/>
            <person name="Riley R."/>
            <person name="LaButti K."/>
            <person name="Andreopoulos B."/>
            <person name="Lipzen A."/>
            <person name="Chen C."/>
            <person name="Yanf M."/>
            <person name="Daum C."/>
            <person name="Ng V."/>
            <person name="Clum A."/>
            <person name="Steindorff A."/>
            <person name="Ohm R."/>
            <person name="Martin F."/>
            <person name="Silar P."/>
            <person name="Natvig D."/>
            <person name="Lalanne C."/>
            <person name="Gautier V."/>
            <person name="Ament-velasquez S.L."/>
            <person name="Kruys A."/>
            <person name="Hutchinson M.I."/>
            <person name="Powell A.J."/>
            <person name="Barry K."/>
            <person name="Miller A.N."/>
            <person name="Grigoriev I.V."/>
            <person name="Debuchy R."/>
            <person name="Gladieux P."/>
            <person name="Thoren M.H."/>
            <person name="Johannesson H."/>
        </authorList>
    </citation>
    <scope>NUCLEOTIDE SEQUENCE</scope>
    <source>
        <strain evidence="5">SMH2392-1A</strain>
    </source>
</reference>
<accession>A0AA39ZYQ7</accession>
<keyword evidence="3" id="KW-0560">Oxidoreductase</keyword>
<dbReference type="Gene3D" id="3.40.50.720">
    <property type="entry name" value="NAD(P)-binding Rossmann-like Domain"/>
    <property type="match status" value="1"/>
</dbReference>
<dbReference type="AlphaFoldDB" id="A0AA39ZYQ7"/>
<feature type="domain" description="NAD(P)-binding" evidence="4">
    <location>
        <begin position="8"/>
        <end position="150"/>
    </location>
</feature>
<proteinExistence type="inferred from homology"/>
<dbReference type="RefSeq" id="XP_060291200.1">
    <property type="nucleotide sequence ID" value="XM_060438718.1"/>
</dbReference>
<dbReference type="PANTHER" id="PTHR47706">
    <property type="entry name" value="NMRA-LIKE FAMILY PROTEIN"/>
    <property type="match status" value="1"/>
</dbReference>
<dbReference type="Pfam" id="PF13460">
    <property type="entry name" value="NAD_binding_10"/>
    <property type="match status" value="1"/>
</dbReference>
<dbReference type="InterPro" id="IPR051609">
    <property type="entry name" value="NmrA/Isoflavone_reductase-like"/>
</dbReference>
<dbReference type="PANTHER" id="PTHR47706:SF4">
    <property type="entry name" value="NMRA-LIKE DOMAIN-CONTAINING PROTEIN"/>
    <property type="match status" value="1"/>
</dbReference>
<evidence type="ECO:0000313" key="6">
    <source>
        <dbReference type="Proteomes" id="UP001172101"/>
    </source>
</evidence>
<keyword evidence="2" id="KW-0521">NADP</keyword>
<evidence type="ECO:0000259" key="4">
    <source>
        <dbReference type="Pfam" id="PF13460"/>
    </source>
</evidence>